<dbReference type="AlphaFoldDB" id="A0A381ZWK4"/>
<proteinExistence type="predicted"/>
<dbReference type="Gene3D" id="2.40.50.140">
    <property type="entry name" value="Nucleic acid-binding proteins"/>
    <property type="match status" value="1"/>
</dbReference>
<gene>
    <name evidence="4" type="ORF">METZ01_LOCUS146510</name>
</gene>
<evidence type="ECO:0000256" key="1">
    <source>
        <dbReference type="ARBA" id="ARBA00022555"/>
    </source>
</evidence>
<dbReference type="SUPFAM" id="SSF50249">
    <property type="entry name" value="Nucleic acid-binding proteins"/>
    <property type="match status" value="1"/>
</dbReference>
<feature type="non-terminal residue" evidence="4">
    <location>
        <position position="82"/>
    </location>
</feature>
<dbReference type="GO" id="GO:0000049">
    <property type="term" value="F:tRNA binding"/>
    <property type="evidence" value="ECO:0007669"/>
    <property type="project" value="UniProtKB-KW"/>
</dbReference>
<dbReference type="EMBL" id="UINC01022957">
    <property type="protein sequence ID" value="SVA93656.1"/>
    <property type="molecule type" value="Genomic_DNA"/>
</dbReference>
<dbReference type="InterPro" id="IPR002547">
    <property type="entry name" value="tRNA-bd_dom"/>
</dbReference>
<dbReference type="PANTHER" id="PTHR11586:SF37">
    <property type="entry name" value="TRNA-BINDING DOMAIN-CONTAINING PROTEIN"/>
    <property type="match status" value="1"/>
</dbReference>
<name>A0A381ZWK4_9ZZZZ</name>
<dbReference type="PANTHER" id="PTHR11586">
    <property type="entry name" value="TRNA-AMINOACYLATION COFACTOR ARC1 FAMILY MEMBER"/>
    <property type="match status" value="1"/>
</dbReference>
<dbReference type="InterPro" id="IPR051270">
    <property type="entry name" value="Tyrosine-tRNA_ligase_regulator"/>
</dbReference>
<dbReference type="InterPro" id="IPR012340">
    <property type="entry name" value="NA-bd_OB-fold"/>
</dbReference>
<keyword evidence="1" id="KW-0820">tRNA-binding</keyword>
<dbReference type="Pfam" id="PF01588">
    <property type="entry name" value="tRNA_bind"/>
    <property type="match status" value="1"/>
</dbReference>
<sequence>MTITYEDFKKLDLRVATILSIEKIPGKTRILKGQIDLGDETRDVIVGGADFFEPEELLNKTVIVVANLEPKKIASIESNCML</sequence>
<organism evidence="4">
    <name type="scientific">marine metagenome</name>
    <dbReference type="NCBI Taxonomy" id="408172"/>
    <lineage>
        <taxon>unclassified sequences</taxon>
        <taxon>metagenomes</taxon>
        <taxon>ecological metagenomes</taxon>
    </lineage>
</organism>
<dbReference type="PROSITE" id="PS50886">
    <property type="entry name" value="TRBD"/>
    <property type="match status" value="1"/>
</dbReference>
<keyword evidence="2" id="KW-0694">RNA-binding</keyword>
<protein>
    <recommendedName>
        <fullName evidence="3">tRNA-binding domain-containing protein</fullName>
    </recommendedName>
</protein>
<evidence type="ECO:0000256" key="2">
    <source>
        <dbReference type="ARBA" id="ARBA00022884"/>
    </source>
</evidence>
<accession>A0A381ZWK4</accession>
<feature type="domain" description="TRNA-binding" evidence="3">
    <location>
        <begin position="7"/>
        <end position="82"/>
    </location>
</feature>
<evidence type="ECO:0000259" key="3">
    <source>
        <dbReference type="PROSITE" id="PS50886"/>
    </source>
</evidence>
<reference evidence="4" key="1">
    <citation type="submission" date="2018-05" db="EMBL/GenBank/DDBJ databases">
        <authorList>
            <person name="Lanie J.A."/>
            <person name="Ng W.-L."/>
            <person name="Kazmierczak K.M."/>
            <person name="Andrzejewski T.M."/>
            <person name="Davidsen T.M."/>
            <person name="Wayne K.J."/>
            <person name="Tettelin H."/>
            <person name="Glass J.I."/>
            <person name="Rusch D."/>
            <person name="Podicherti R."/>
            <person name="Tsui H.-C.T."/>
            <person name="Winkler M.E."/>
        </authorList>
    </citation>
    <scope>NUCLEOTIDE SEQUENCE</scope>
</reference>
<evidence type="ECO:0000313" key="4">
    <source>
        <dbReference type="EMBL" id="SVA93656.1"/>
    </source>
</evidence>